<feature type="compositionally biased region" description="Basic and acidic residues" evidence="1">
    <location>
        <begin position="315"/>
        <end position="326"/>
    </location>
</feature>
<keyword evidence="2" id="KW-0812">Transmembrane</keyword>
<feature type="transmembrane region" description="Helical" evidence="2">
    <location>
        <begin position="788"/>
        <end position="807"/>
    </location>
</feature>
<evidence type="ECO:0000256" key="2">
    <source>
        <dbReference type="SAM" id="Phobius"/>
    </source>
</evidence>
<evidence type="ECO:0000313" key="3">
    <source>
        <dbReference type="EMBL" id="CAL2106822.1"/>
    </source>
</evidence>
<evidence type="ECO:0000313" key="4">
    <source>
        <dbReference type="Proteomes" id="UP001497602"/>
    </source>
</evidence>
<name>A0ABM9PMB2_9FLAO</name>
<dbReference type="RefSeq" id="WP_348738550.1">
    <property type="nucleotide sequence ID" value="NZ_CAXJRC010000022.1"/>
</dbReference>
<feature type="compositionally biased region" description="Polar residues" evidence="1">
    <location>
        <begin position="188"/>
        <end position="198"/>
    </location>
</feature>
<feature type="compositionally biased region" description="Basic and acidic residues" evidence="1">
    <location>
        <begin position="145"/>
        <end position="177"/>
    </location>
</feature>
<feature type="transmembrane region" description="Helical" evidence="2">
    <location>
        <begin position="631"/>
        <end position="654"/>
    </location>
</feature>
<organism evidence="3 4">
    <name type="scientific">Tenacibaculum vairaonense</name>
    <dbReference type="NCBI Taxonomy" id="3137860"/>
    <lineage>
        <taxon>Bacteria</taxon>
        <taxon>Pseudomonadati</taxon>
        <taxon>Bacteroidota</taxon>
        <taxon>Flavobacteriia</taxon>
        <taxon>Flavobacteriales</taxon>
        <taxon>Flavobacteriaceae</taxon>
        <taxon>Tenacibaculum</taxon>
    </lineage>
</organism>
<sequence length="1343" mass="149405">MFVAKQNNNKPTAKPTIKSNKFIPPKMKVVKPKDAQEATNKAKEKVQEAQPEKATTFFKPEAKATIPTKTGVKKEAAKGKPGTSNLALKTNKTEAVKKETKEPKETIVEIAPKKKEEVGKGKQKAKKEQVAKEGAQNIPKAPTRPQDDPAFKKQIKHTENVKTEQSQHPEPETKVTEQKGASHLPAKAQSSKNNQQAFMTEMDETSKQERKPFTAESFKKTLKKNLDALENDLPSNSDEAKEFKKEKPIQKVKESISGEVTAQSDTLAGPMKNKAKQPLEDKGLPTTEAEPLQPVTPQKPPKPIVAKAAVPKPKTKQEISMEKESQSLDTYMDENEVTEKQLAKSNEPKFTTALDQKTQAQTEAKLAPINYKKKEKATLSKATKVATKDGAKGLDSMKAAKMLSEKNVLKGQQTGEKSDKDQQKEIYTAFENIYKETKKTVTEKLEKLSTGVDSYFSVQAENAKKTFEKNVEERLDDIYGWTTLDDKLFGEDTEAIERAFEIEKSKFIKTMDGVLDKIAEEVAKGLNEALEAIEEGKRKSKEKFESLDASQQKLAKDAFEEFNDQYASLEDTVYEKQDELAQDLANAYKKNVDSLRESFDEIKEKVSAGWIGAAFNALAGVVKTILKIKDLLLNLLAAAASAIGAIIADPIGFLSNLIKGIKQGFVDFGTNIKKHLIKGLIEWLTGSLGNVGITLPDNLFSLSGIFNLVAQMLGLTWDYFRSKAVKLLGEPVVAGMEKAVEIFKIVKKDGVKGLWEYIKEQFNNLKEMVMDAIRDMIITKVIEAGIKWIMGLLSPAGAFVKAAMMIIDIVKFFVERAAQIFELVTAFVNSIKALAAGNVKAVAKGIETALAKAIPVLIGFLASLLGITGLTAKVQKIIKKVRKKIDKAIDKIIKKAKKLFRGGKKGKKVSKDKLKEKDKNENEEKKDELKDIKKSLSKDIKKELKKGYGPKSLKKKIKQWKKKYKLKKLELKGGKLLLKLNPEDQLDAIDSITLGKLLIPILAKAEQEYVELFIDGEAEVRAKVEAKKKEMKEGKSDLTGAAPDVNQQILRESSLQKPTGKTRGRTEVGGGTTVSHQTTGSFATYKVENIGEYKDLVNIGGDIASFFEDKKVPGVTTSYMNNAIKGILSTGNPTSRSSKKQALLRFLKSKEREYRNGVGKGKDPRKGVLDKIGVYERTLNRLIVLVQELEPIRQDGMAATTAMQHQLDKTDPNRTLNDQLSPDGKNPMTPKGASMQPQAKETKDRKTTREGAEQKRFKRTGDIFKDFAKMAGNVEVFVPAEGTYDLKPLEKHLRDWVKLKIDFDNIPKTDPKLAEKAQKEVDDAEKKFKDEIMLMMLDYNGRM</sequence>
<feature type="transmembrane region" description="Helical" evidence="2">
    <location>
        <begin position="853"/>
        <end position="874"/>
    </location>
</feature>
<feature type="compositionally biased region" description="Basic and acidic residues" evidence="1">
    <location>
        <begin position="204"/>
        <end position="227"/>
    </location>
</feature>
<protein>
    <submittedName>
        <fullName evidence="3">Uncharacterized protein</fullName>
    </submittedName>
</protein>
<feature type="region of interest" description="Disordered" evidence="1">
    <location>
        <begin position="58"/>
        <end position="360"/>
    </location>
</feature>
<proteinExistence type="predicted"/>
<gene>
    <name evidence="3" type="ORF">T190115A13A_20102</name>
</gene>
<keyword evidence="2" id="KW-0472">Membrane</keyword>
<accession>A0ABM9PMB2</accession>
<feature type="compositionally biased region" description="Basic and acidic residues" evidence="1">
    <location>
        <begin position="1240"/>
        <end position="1253"/>
    </location>
</feature>
<dbReference type="PANTHER" id="PTHR21713">
    <property type="entry name" value="NASCENT POLYPEPTIDE ASSOCIATED COMPLEX ALPHA SUBUNIT-RELATED"/>
    <property type="match status" value="1"/>
</dbReference>
<feature type="compositionally biased region" description="Basic and acidic residues" evidence="1">
    <location>
        <begin position="238"/>
        <end position="256"/>
    </location>
</feature>
<feature type="region of interest" description="Disordered" evidence="1">
    <location>
        <begin position="904"/>
        <end position="928"/>
    </location>
</feature>
<evidence type="ECO:0000256" key="1">
    <source>
        <dbReference type="SAM" id="MobiDB-lite"/>
    </source>
</evidence>
<feature type="compositionally biased region" description="Polar residues" evidence="1">
    <location>
        <begin position="1"/>
        <end position="11"/>
    </location>
</feature>
<reference evidence="3 4" key="1">
    <citation type="submission" date="2024-05" db="EMBL/GenBank/DDBJ databases">
        <authorList>
            <person name="Duchaud E."/>
        </authorList>
    </citation>
    <scope>NUCLEOTIDE SEQUENCE [LARGE SCALE GENOMIC DNA]</scope>
    <source>
        <strain evidence="3">Ena-SAMPLE-TAB-13-05-2024-13:56:06:370-140305</strain>
    </source>
</reference>
<feature type="compositionally biased region" description="Basic and acidic residues" evidence="1">
    <location>
        <begin position="91"/>
        <end position="131"/>
    </location>
</feature>
<dbReference type="InterPro" id="IPR016641">
    <property type="entry name" value="EGD2/NACA0like"/>
</dbReference>
<keyword evidence="4" id="KW-1185">Reference proteome</keyword>
<feature type="region of interest" description="Disordered" evidence="1">
    <location>
        <begin position="1056"/>
        <end position="1075"/>
    </location>
</feature>
<feature type="region of interest" description="Disordered" evidence="1">
    <location>
        <begin position="1200"/>
        <end position="1253"/>
    </location>
</feature>
<feature type="compositionally biased region" description="Basic and acidic residues" evidence="1">
    <location>
        <begin position="909"/>
        <end position="928"/>
    </location>
</feature>
<keyword evidence="2" id="KW-1133">Transmembrane helix</keyword>
<feature type="region of interest" description="Disordered" evidence="1">
    <location>
        <begin position="1"/>
        <end position="20"/>
    </location>
</feature>
<comment type="caution">
    <text evidence="3">The sequence shown here is derived from an EMBL/GenBank/DDBJ whole genome shotgun (WGS) entry which is preliminary data.</text>
</comment>
<dbReference type="Proteomes" id="UP001497602">
    <property type="component" value="Unassembled WGS sequence"/>
</dbReference>
<dbReference type="EMBL" id="CAXJRC010000022">
    <property type="protein sequence ID" value="CAL2106822.1"/>
    <property type="molecule type" value="Genomic_DNA"/>
</dbReference>